<feature type="transmembrane region" description="Helical" evidence="6">
    <location>
        <begin position="28"/>
        <end position="48"/>
    </location>
</feature>
<feature type="transmembrane region" description="Helical" evidence="6">
    <location>
        <begin position="271"/>
        <end position="290"/>
    </location>
</feature>
<dbReference type="RefSeq" id="WP_013181233.1">
    <property type="nucleotide sequence ID" value="NC_014225.1"/>
</dbReference>
<evidence type="ECO:0000259" key="7">
    <source>
        <dbReference type="Pfam" id="PF00892"/>
    </source>
</evidence>
<accession>D6YTP4</accession>
<evidence type="ECO:0000256" key="4">
    <source>
        <dbReference type="ARBA" id="ARBA00022989"/>
    </source>
</evidence>
<feature type="domain" description="EamA" evidence="7">
    <location>
        <begin position="151"/>
        <end position="290"/>
    </location>
</feature>
<feature type="transmembrane region" description="Helical" evidence="6">
    <location>
        <begin position="182"/>
        <end position="203"/>
    </location>
</feature>
<organism evidence="8 9">
    <name type="scientific">Waddlia chondrophila (strain ATCC VR-1470 / WSU 86-1044)</name>
    <dbReference type="NCBI Taxonomy" id="716544"/>
    <lineage>
        <taxon>Bacteria</taxon>
        <taxon>Pseudomonadati</taxon>
        <taxon>Chlamydiota</taxon>
        <taxon>Chlamydiia</taxon>
        <taxon>Parachlamydiales</taxon>
        <taxon>Waddliaceae</taxon>
        <taxon>Waddlia</taxon>
    </lineage>
</organism>
<feature type="transmembrane region" description="Helical" evidence="6">
    <location>
        <begin position="215"/>
        <end position="236"/>
    </location>
</feature>
<sequence length="304" mass="34441">MHLVVLLYAFFASVFTISKVGLQYTQPLFLVGTRMVFAGVLLLFYLFIFHRRQFSFSKSALWGLLQLAVFNIYLTNVFEFWGLQYLTSFKTCFIYSLSPFFSALISYFSLNESLSPKKWLGLAVGFIGFFPILLTESVAEEGVRHLFFVSWAELAVMLAAVTSVYGWIILRRLVKDEGVSPMMANGTSMVIGGAMALANSYLIEDWAPFPVTDMVSFAECMILLVVVSNMVCYNLYGYLLKRFTATFMSFAGFTTPLFTAIYGWFFLSEVISSAFYLSAAIVFIGLFLFYQEELKQGYTIPEPV</sequence>
<dbReference type="InterPro" id="IPR000620">
    <property type="entry name" value="EamA_dom"/>
</dbReference>
<dbReference type="AlphaFoldDB" id="D6YTP4"/>
<comment type="subcellular location">
    <subcellularLocation>
        <location evidence="1">Cell membrane</location>
        <topology evidence="1">Multi-pass membrane protein</topology>
    </subcellularLocation>
</comment>
<feature type="transmembrane region" description="Helical" evidence="6">
    <location>
        <begin position="243"/>
        <end position="265"/>
    </location>
</feature>
<feature type="transmembrane region" description="Helical" evidence="6">
    <location>
        <begin position="119"/>
        <end position="139"/>
    </location>
</feature>
<dbReference type="GO" id="GO:0005886">
    <property type="term" value="C:plasma membrane"/>
    <property type="evidence" value="ECO:0007669"/>
    <property type="project" value="UniProtKB-SubCell"/>
</dbReference>
<proteinExistence type="predicted"/>
<dbReference type="HOGENOM" id="CLU_080359_0_0_0"/>
<dbReference type="Proteomes" id="UP000001505">
    <property type="component" value="Chromosome"/>
</dbReference>
<evidence type="ECO:0000256" key="5">
    <source>
        <dbReference type="ARBA" id="ARBA00023136"/>
    </source>
</evidence>
<keyword evidence="5 6" id="KW-0472">Membrane</keyword>
<dbReference type="InterPro" id="IPR037185">
    <property type="entry name" value="EmrE-like"/>
</dbReference>
<dbReference type="PANTHER" id="PTHR32322">
    <property type="entry name" value="INNER MEMBRANE TRANSPORTER"/>
    <property type="match status" value="1"/>
</dbReference>
<dbReference type="eggNOG" id="COG0697">
    <property type="taxonomic scope" value="Bacteria"/>
</dbReference>
<dbReference type="OrthoDB" id="9812547at2"/>
<dbReference type="PANTHER" id="PTHR32322:SF18">
    <property type="entry name" value="S-ADENOSYLMETHIONINE_S-ADENOSYLHOMOCYSTEINE TRANSPORTER"/>
    <property type="match status" value="1"/>
</dbReference>
<dbReference type="STRING" id="716544.wcw_0130"/>
<dbReference type="SUPFAM" id="SSF103481">
    <property type="entry name" value="Multidrug resistance efflux transporter EmrE"/>
    <property type="match status" value="2"/>
</dbReference>
<feature type="transmembrane region" description="Helical" evidence="6">
    <location>
        <begin position="60"/>
        <end position="81"/>
    </location>
</feature>
<evidence type="ECO:0000313" key="8">
    <source>
        <dbReference type="EMBL" id="ADI37505.1"/>
    </source>
</evidence>
<evidence type="ECO:0000256" key="2">
    <source>
        <dbReference type="ARBA" id="ARBA00022475"/>
    </source>
</evidence>
<keyword evidence="4 6" id="KW-1133">Transmembrane helix</keyword>
<evidence type="ECO:0000256" key="3">
    <source>
        <dbReference type="ARBA" id="ARBA00022692"/>
    </source>
</evidence>
<gene>
    <name evidence="8" type="ordered locus">wcw_0130</name>
</gene>
<feature type="domain" description="EamA" evidence="7">
    <location>
        <begin position="3"/>
        <end position="132"/>
    </location>
</feature>
<keyword evidence="9" id="KW-1185">Reference proteome</keyword>
<feature type="transmembrane region" description="Helical" evidence="6">
    <location>
        <begin position="93"/>
        <end position="110"/>
    </location>
</feature>
<dbReference type="EMBL" id="CP001928">
    <property type="protein sequence ID" value="ADI37505.1"/>
    <property type="molecule type" value="Genomic_DNA"/>
</dbReference>
<dbReference type="InterPro" id="IPR050638">
    <property type="entry name" value="AA-Vitamin_Transporters"/>
</dbReference>
<dbReference type="Pfam" id="PF00892">
    <property type="entry name" value="EamA"/>
    <property type="match status" value="2"/>
</dbReference>
<reference evidence="8 9" key="1">
    <citation type="journal article" date="2010" name="PLoS ONE">
        <title>The Waddlia genome: a window into chlamydial biology.</title>
        <authorList>
            <person name="Bertelli C."/>
            <person name="Collyn F."/>
            <person name="Croxatto A."/>
            <person name="Ruckert C."/>
            <person name="Polkinghorne A."/>
            <person name="Kebbi-Beghdadi C."/>
            <person name="Goesmann A."/>
            <person name="Vaughan L."/>
            <person name="Greub G."/>
        </authorList>
    </citation>
    <scope>NUCLEOTIDE SEQUENCE [LARGE SCALE GENOMIC DNA]</scope>
    <source>
        <strain evidence="9">ATCC VR-1470 / WSU 86-1044</strain>
    </source>
</reference>
<name>D6YTP4_WADCW</name>
<protein>
    <submittedName>
        <fullName evidence="8">Conserved putative membrane protein</fullName>
    </submittedName>
</protein>
<keyword evidence="3 6" id="KW-0812">Transmembrane</keyword>
<evidence type="ECO:0000256" key="1">
    <source>
        <dbReference type="ARBA" id="ARBA00004651"/>
    </source>
</evidence>
<evidence type="ECO:0000313" key="9">
    <source>
        <dbReference type="Proteomes" id="UP000001505"/>
    </source>
</evidence>
<evidence type="ECO:0000256" key="6">
    <source>
        <dbReference type="SAM" id="Phobius"/>
    </source>
</evidence>
<keyword evidence="2" id="KW-1003">Cell membrane</keyword>
<dbReference type="KEGG" id="wch:wcw_0130"/>
<feature type="transmembrane region" description="Helical" evidence="6">
    <location>
        <begin position="145"/>
        <end position="170"/>
    </location>
</feature>